<dbReference type="EMBL" id="RBQC01000016">
    <property type="protein sequence ID" value="RMO93115.1"/>
    <property type="molecule type" value="Genomic_DNA"/>
</dbReference>
<accession>A0A3M3ZGF5</accession>
<evidence type="ECO:0000313" key="2">
    <source>
        <dbReference type="Proteomes" id="UP000268056"/>
    </source>
</evidence>
<name>A0A3M3ZGF5_9PSED</name>
<organism evidence="1 2">
    <name type="scientific">Pseudomonas syringae pv. tagetis</name>
    <dbReference type="NCBI Taxonomy" id="129140"/>
    <lineage>
        <taxon>Bacteria</taxon>
        <taxon>Pseudomonadati</taxon>
        <taxon>Pseudomonadota</taxon>
        <taxon>Gammaproteobacteria</taxon>
        <taxon>Pseudomonadales</taxon>
        <taxon>Pseudomonadaceae</taxon>
        <taxon>Pseudomonas</taxon>
    </lineage>
</organism>
<proteinExistence type="predicted"/>
<evidence type="ECO:0000313" key="1">
    <source>
        <dbReference type="EMBL" id="RMO93115.1"/>
    </source>
</evidence>
<dbReference type="AlphaFoldDB" id="A0A3M3ZGF5"/>
<gene>
    <name evidence="1" type="ORF">ALQ32_04031</name>
</gene>
<reference evidence="1 2" key="1">
    <citation type="submission" date="2018-08" db="EMBL/GenBank/DDBJ databases">
        <title>Recombination of ecologically and evolutionarily significant loci maintains genetic cohesion in the Pseudomonas syringae species complex.</title>
        <authorList>
            <person name="Dillon M."/>
            <person name="Thakur S."/>
            <person name="Almeida R.N.D."/>
            <person name="Weir B.S."/>
            <person name="Guttman D.S."/>
        </authorList>
    </citation>
    <scope>NUCLEOTIDE SEQUENCE [LARGE SCALE GENOMIC DNA]</scope>
    <source>
        <strain evidence="1 2">ICMP 4092</strain>
    </source>
</reference>
<dbReference type="Proteomes" id="UP000268056">
    <property type="component" value="Unassembled WGS sequence"/>
</dbReference>
<protein>
    <submittedName>
        <fullName evidence="1">Uncharacterized protein</fullName>
    </submittedName>
</protein>
<sequence length="134" mass="14956">MDCPSLQSRLESANSGPCFINSCCLVSVGYFSIVPDIVAGEGENDIQFILAPPECITVARVADWVHGEVDELDQVISCLPIVLRPGESVEKTLPFRVEWVDILDFYVPEKRFDLVACQALTRVCKYAARCFKRL</sequence>
<comment type="caution">
    <text evidence="1">The sequence shown here is derived from an EMBL/GenBank/DDBJ whole genome shotgun (WGS) entry which is preliminary data.</text>
</comment>